<accession>A0A204EWS4</accession>
<organism evidence="1 2">
    <name type="scientific">Acinetobacter baumannii</name>
    <dbReference type="NCBI Taxonomy" id="470"/>
    <lineage>
        <taxon>Bacteria</taxon>
        <taxon>Pseudomonadati</taxon>
        <taxon>Pseudomonadota</taxon>
        <taxon>Gammaproteobacteria</taxon>
        <taxon>Moraxellales</taxon>
        <taxon>Moraxellaceae</taxon>
        <taxon>Acinetobacter</taxon>
        <taxon>Acinetobacter calcoaceticus/baumannii complex</taxon>
    </lineage>
</organism>
<gene>
    <name evidence="1" type="ORF">DOL94_11280</name>
</gene>
<proteinExistence type="predicted"/>
<protein>
    <submittedName>
        <fullName evidence="1">Uncharacterized protein</fullName>
    </submittedName>
</protein>
<reference evidence="1 2" key="1">
    <citation type="submission" date="2018-06" db="EMBL/GenBank/DDBJ databases">
        <title>Carbapenemase-producing Acinetobacter spp. from environmental sources in an hospital from French Polynesia.</title>
        <authorList>
            <person name="Bonnin R.A."/>
            <person name="Levy M."/>
            <person name="Cuzon G."/>
            <person name="Dortet L."/>
            <person name="Naas T."/>
        </authorList>
    </citation>
    <scope>NUCLEOTIDE SEQUENCE [LARGE SCALE GENOMIC DNA]</scope>
    <source>
        <strain evidence="1 2">R10</strain>
    </source>
</reference>
<sequence length="95" mass="10888">MQQLSLCLEQFTDKLHNKPYCTNNRYCIIFFCVLTIRCLGNGSVSTRLWNAIRSDDWVIPHVGLIRSPRCTLSEQLTCINGAGDRCTLTLDTFSW</sequence>
<dbReference type="Proteomes" id="UP000248662">
    <property type="component" value="Unassembled WGS sequence"/>
</dbReference>
<evidence type="ECO:0000313" key="2">
    <source>
        <dbReference type="Proteomes" id="UP000248662"/>
    </source>
</evidence>
<dbReference type="EMBL" id="QKWF01000107">
    <property type="protein sequence ID" value="PZM16147.1"/>
    <property type="molecule type" value="Genomic_DNA"/>
</dbReference>
<evidence type="ECO:0000313" key="1">
    <source>
        <dbReference type="EMBL" id="PZM16147.1"/>
    </source>
</evidence>
<dbReference type="AlphaFoldDB" id="A0A204EWS4"/>
<comment type="caution">
    <text evidence="1">The sequence shown here is derived from an EMBL/GenBank/DDBJ whole genome shotgun (WGS) entry which is preliminary data.</text>
</comment>
<name>A0A204EWS4_ACIBA</name>